<evidence type="ECO:0000256" key="1">
    <source>
        <dbReference type="SAM" id="MobiDB-lite"/>
    </source>
</evidence>
<dbReference type="AlphaFoldDB" id="A0A291GKE0"/>
<name>A0A291GKE0_9MICO</name>
<gene>
    <name evidence="2" type="ORF">CFK38_05135</name>
</gene>
<protein>
    <submittedName>
        <fullName evidence="2">Uncharacterized protein</fullName>
    </submittedName>
</protein>
<reference evidence="3" key="1">
    <citation type="submission" date="2017-09" db="EMBL/GenBank/DDBJ databases">
        <title>Brachybacterium sp. VM2412.</title>
        <authorList>
            <person name="Tak E.J."/>
            <person name="Bae J.-W."/>
        </authorList>
    </citation>
    <scope>NUCLEOTIDE SEQUENCE [LARGE SCALE GENOMIC DNA]</scope>
    <source>
        <strain evidence="3">VM2412</strain>
    </source>
</reference>
<evidence type="ECO:0000313" key="3">
    <source>
        <dbReference type="Proteomes" id="UP000218165"/>
    </source>
</evidence>
<organism evidence="2 3">
    <name type="scientific">Brachybacterium vulturis</name>
    <dbReference type="NCBI Taxonomy" id="2017484"/>
    <lineage>
        <taxon>Bacteria</taxon>
        <taxon>Bacillati</taxon>
        <taxon>Actinomycetota</taxon>
        <taxon>Actinomycetes</taxon>
        <taxon>Micrococcales</taxon>
        <taxon>Dermabacteraceae</taxon>
        <taxon>Brachybacterium</taxon>
    </lineage>
</organism>
<dbReference type="Proteomes" id="UP000218165">
    <property type="component" value="Chromosome"/>
</dbReference>
<evidence type="ECO:0000313" key="2">
    <source>
        <dbReference type="EMBL" id="ATG50983.1"/>
    </source>
</evidence>
<sequence length="71" mass="7424">MLLAEVATGSFEDPATASSGESSAGVAAAVAFAFDVDRRGDFFLLLAMKRCSLDGSDRTVRRASPRARTVA</sequence>
<proteinExistence type="predicted"/>
<dbReference type="EMBL" id="CP023563">
    <property type="protein sequence ID" value="ATG50983.1"/>
    <property type="molecule type" value="Genomic_DNA"/>
</dbReference>
<feature type="region of interest" description="Disordered" evidence="1">
    <location>
        <begin position="1"/>
        <end position="23"/>
    </location>
</feature>
<dbReference type="KEGG" id="brz:CFK38_05135"/>
<keyword evidence="3" id="KW-1185">Reference proteome</keyword>
<accession>A0A291GKE0</accession>